<dbReference type="GO" id="GO:0019901">
    <property type="term" value="F:protein kinase binding"/>
    <property type="evidence" value="ECO:0007669"/>
    <property type="project" value="TreeGrafter"/>
</dbReference>
<dbReference type="GO" id="GO:0000422">
    <property type="term" value="P:autophagy of mitochondrion"/>
    <property type="evidence" value="ECO:0007669"/>
    <property type="project" value="TreeGrafter"/>
</dbReference>
<name>X6NI75_RETFI</name>
<dbReference type="Proteomes" id="UP000023152">
    <property type="component" value="Unassembled WGS sequence"/>
</dbReference>
<dbReference type="AlphaFoldDB" id="X6NI75"/>
<dbReference type="GO" id="GO:0034727">
    <property type="term" value="P:piecemeal microautophagy of the nucleus"/>
    <property type="evidence" value="ECO:0007669"/>
    <property type="project" value="TreeGrafter"/>
</dbReference>
<reference evidence="1 2" key="1">
    <citation type="journal article" date="2013" name="Curr. Biol.">
        <title>The Genome of the Foraminiferan Reticulomyxa filosa.</title>
        <authorList>
            <person name="Glockner G."/>
            <person name="Hulsmann N."/>
            <person name="Schleicher M."/>
            <person name="Noegel A.A."/>
            <person name="Eichinger L."/>
            <person name="Gallinger C."/>
            <person name="Pawlowski J."/>
            <person name="Sierra R."/>
            <person name="Euteneuer U."/>
            <person name="Pillet L."/>
            <person name="Moustafa A."/>
            <person name="Platzer M."/>
            <person name="Groth M."/>
            <person name="Szafranski K."/>
            <person name="Schliwa M."/>
        </authorList>
    </citation>
    <scope>NUCLEOTIDE SEQUENCE [LARGE SCALE GENOMIC DNA]</scope>
</reference>
<dbReference type="PANTHER" id="PTHR13222">
    <property type="entry name" value="RB1-INDUCIBLE COILED-COIL"/>
    <property type="match status" value="1"/>
</dbReference>
<keyword evidence="2" id="KW-1185">Reference proteome</keyword>
<dbReference type="InterPro" id="IPR040040">
    <property type="entry name" value="ATG11"/>
</dbReference>
<organism evidence="1 2">
    <name type="scientific">Reticulomyxa filosa</name>
    <dbReference type="NCBI Taxonomy" id="46433"/>
    <lineage>
        <taxon>Eukaryota</taxon>
        <taxon>Sar</taxon>
        <taxon>Rhizaria</taxon>
        <taxon>Retaria</taxon>
        <taxon>Foraminifera</taxon>
        <taxon>Monothalamids</taxon>
        <taxon>Reticulomyxidae</taxon>
        <taxon>Reticulomyxa</taxon>
    </lineage>
</organism>
<comment type="caution">
    <text evidence="1">The sequence shown here is derived from an EMBL/GenBank/DDBJ whole genome shotgun (WGS) entry which is preliminary data.</text>
</comment>
<dbReference type="GO" id="GO:0034045">
    <property type="term" value="C:phagophore assembly site membrane"/>
    <property type="evidence" value="ECO:0007669"/>
    <property type="project" value="TreeGrafter"/>
</dbReference>
<dbReference type="PANTHER" id="PTHR13222:SF1">
    <property type="entry name" value="RB1-INDUCIBLE COILED-COIL PROTEIN 1"/>
    <property type="match status" value="1"/>
</dbReference>
<sequence>MKVILASSGICFEGYESKKKKKKSGEDLKQALAVETSISMKNQILFTCEGIRIRGGTVLLKTYEGLILKELSMVSMSEEMEEGQEKKEKEKDKEKGYVYLFDREYIRDPKNNSEDMLMIEEYRGNEPTLNEMKSIKKEEATTTTTATTAIANDVEKHPLSNSPSILVQMLPQFELQFQHHLYVCQFYLKQNQERIDACKRCFQQLKNQHKSLQVLDKHLISLSEL</sequence>
<protein>
    <submittedName>
        <fullName evidence="1">Uncharacterized protein</fullName>
    </submittedName>
</protein>
<dbReference type="GO" id="GO:0000045">
    <property type="term" value="P:autophagosome assembly"/>
    <property type="evidence" value="ECO:0007669"/>
    <property type="project" value="InterPro"/>
</dbReference>
<accession>X6NI75</accession>
<evidence type="ECO:0000313" key="1">
    <source>
        <dbReference type="EMBL" id="ETO25701.1"/>
    </source>
</evidence>
<dbReference type="GO" id="GO:1990316">
    <property type="term" value="C:Atg1/ULK1 kinase complex"/>
    <property type="evidence" value="ECO:0007669"/>
    <property type="project" value="TreeGrafter"/>
</dbReference>
<evidence type="ECO:0000313" key="2">
    <source>
        <dbReference type="Proteomes" id="UP000023152"/>
    </source>
</evidence>
<dbReference type="GO" id="GO:0060090">
    <property type="term" value="F:molecular adaptor activity"/>
    <property type="evidence" value="ECO:0007669"/>
    <property type="project" value="TreeGrafter"/>
</dbReference>
<proteinExistence type="predicted"/>
<dbReference type="GO" id="GO:0061709">
    <property type="term" value="P:reticulophagy"/>
    <property type="evidence" value="ECO:0007669"/>
    <property type="project" value="TreeGrafter"/>
</dbReference>
<gene>
    <name evidence="1" type="ORF">RFI_11441</name>
</gene>
<dbReference type="EMBL" id="ASPP01008333">
    <property type="protein sequence ID" value="ETO25701.1"/>
    <property type="molecule type" value="Genomic_DNA"/>
</dbReference>
<feature type="non-terminal residue" evidence="1">
    <location>
        <position position="225"/>
    </location>
</feature>
<dbReference type="GO" id="GO:0034517">
    <property type="term" value="P:ribophagy"/>
    <property type="evidence" value="ECO:0007669"/>
    <property type="project" value="TreeGrafter"/>
</dbReference>